<dbReference type="Proteomes" id="UP000244890">
    <property type="component" value="Chromosome"/>
</dbReference>
<name>A0A2U8FFH9_9HELI</name>
<evidence type="ECO:0000259" key="2">
    <source>
        <dbReference type="Pfam" id="PF02911"/>
    </source>
</evidence>
<evidence type="ECO:0000313" key="3">
    <source>
        <dbReference type="EMBL" id="AWI35040.1"/>
    </source>
</evidence>
<evidence type="ECO:0000313" key="4">
    <source>
        <dbReference type="Proteomes" id="UP000244890"/>
    </source>
</evidence>
<dbReference type="GO" id="GO:0005829">
    <property type="term" value="C:cytosol"/>
    <property type="evidence" value="ECO:0007669"/>
    <property type="project" value="TreeGrafter"/>
</dbReference>
<sequence length="270" mass="30996">MSYIFFGTTYFSKAILENLLKRGYLPKAIFSIPEYFSISYAKEKVRNCHFFDFSSLAREYDVPLYWVESPTNTLLSYKNKIKDYSVDFFLVANWYYKIPYQIYSLSKMGAFGFHNSLLPKYAGGAPLVWAIIEGERESGVTLFRMNEAMDCGDIIHQRSFVIDFEDSIAEVLKKAEKLAITMSLDLFSKPITFTKQKGKARYYPQRTLEDGEIDFSLNAQQLYNFIRAQSSPYPGAFIKTRDGKRLVIEKAYIDSKIFNNTDDSAGGGAI</sequence>
<dbReference type="Pfam" id="PF02911">
    <property type="entry name" value="Formyl_trans_C"/>
    <property type="match status" value="1"/>
</dbReference>
<accession>A0A2U8FFH9</accession>
<protein>
    <recommendedName>
        <fullName evidence="5">Methionyl-tRNA formyltransferase</fullName>
    </recommendedName>
</protein>
<dbReference type="AlphaFoldDB" id="A0A2U8FFH9"/>
<feature type="domain" description="Formyl transferase N-terminal" evidence="1">
    <location>
        <begin position="77"/>
        <end position="177"/>
    </location>
</feature>
<dbReference type="Pfam" id="PF00551">
    <property type="entry name" value="Formyl_trans_N"/>
    <property type="match status" value="1"/>
</dbReference>
<evidence type="ECO:0008006" key="5">
    <source>
        <dbReference type="Google" id="ProtNLM"/>
    </source>
</evidence>
<dbReference type="EMBL" id="CP021886">
    <property type="protein sequence ID" value="AWI35040.1"/>
    <property type="molecule type" value="Genomic_DNA"/>
</dbReference>
<organism evidence="3 4">
    <name type="scientific">Helicobacter apodemus</name>
    <dbReference type="NCBI Taxonomy" id="135569"/>
    <lineage>
        <taxon>Bacteria</taxon>
        <taxon>Pseudomonadati</taxon>
        <taxon>Campylobacterota</taxon>
        <taxon>Epsilonproteobacteria</taxon>
        <taxon>Campylobacterales</taxon>
        <taxon>Helicobacteraceae</taxon>
        <taxon>Helicobacter</taxon>
    </lineage>
</organism>
<dbReference type="PANTHER" id="PTHR11138">
    <property type="entry name" value="METHIONYL-TRNA FORMYLTRANSFERASE"/>
    <property type="match status" value="1"/>
</dbReference>
<dbReference type="InterPro" id="IPR002376">
    <property type="entry name" value="Formyl_transf_N"/>
</dbReference>
<dbReference type="KEGG" id="had:CDV25_01145"/>
<feature type="domain" description="Formyl transferase C-terminal" evidence="2">
    <location>
        <begin position="209"/>
        <end position="260"/>
    </location>
</feature>
<evidence type="ECO:0000259" key="1">
    <source>
        <dbReference type="Pfam" id="PF00551"/>
    </source>
</evidence>
<dbReference type="InterPro" id="IPR036477">
    <property type="entry name" value="Formyl_transf_N_sf"/>
</dbReference>
<proteinExistence type="predicted"/>
<dbReference type="InterPro" id="IPR005793">
    <property type="entry name" value="Formyl_trans_C"/>
</dbReference>
<dbReference type="SUPFAM" id="SSF50486">
    <property type="entry name" value="FMT C-terminal domain-like"/>
    <property type="match status" value="1"/>
</dbReference>
<dbReference type="GO" id="GO:0004479">
    <property type="term" value="F:methionyl-tRNA formyltransferase activity"/>
    <property type="evidence" value="ECO:0007669"/>
    <property type="project" value="TreeGrafter"/>
</dbReference>
<dbReference type="SUPFAM" id="SSF53328">
    <property type="entry name" value="Formyltransferase"/>
    <property type="match status" value="1"/>
</dbReference>
<dbReference type="InterPro" id="IPR001555">
    <property type="entry name" value="GART_AS"/>
</dbReference>
<dbReference type="InterPro" id="IPR011034">
    <property type="entry name" value="Formyl_transferase-like_C_sf"/>
</dbReference>
<reference evidence="3 4" key="1">
    <citation type="submission" date="2017-06" db="EMBL/GenBank/DDBJ databases">
        <title>Complete genome of Helicobacter apodemus.</title>
        <authorList>
            <person name="Cho S."/>
        </authorList>
    </citation>
    <scope>NUCLEOTIDE SEQUENCE [LARGE SCALE GENOMIC DNA]</scope>
    <source>
        <strain evidence="4">SNUVETPUB-15-01</strain>
    </source>
</reference>
<gene>
    <name evidence="3" type="ORF">CDV25_01145</name>
</gene>
<dbReference type="PROSITE" id="PS00373">
    <property type="entry name" value="GART"/>
    <property type="match status" value="1"/>
</dbReference>
<dbReference type="Gene3D" id="3.40.50.12230">
    <property type="match status" value="1"/>
</dbReference>
<dbReference type="PANTHER" id="PTHR11138:SF5">
    <property type="entry name" value="METHIONYL-TRNA FORMYLTRANSFERASE, MITOCHONDRIAL"/>
    <property type="match status" value="1"/>
</dbReference>
<dbReference type="OrthoDB" id="5320219at2"/>